<dbReference type="PANTHER" id="PTHR33050">
    <property type="entry name" value="REVERSE TRANSCRIPTASE DOMAIN-CONTAINING PROTEIN"/>
    <property type="match status" value="1"/>
</dbReference>
<sequence length="117" mass="13212">MGGTKSPKCNVIAKSIWLWCIQQNIWISAAHISGFRNEYADYLSRLKQTTTERSLSKQVFHQIGAINGSPEVHLFASRVNTKLPTSVSWKPDAVALTIDAFSLDWKDYKFHDFPPSA</sequence>
<keyword evidence="2" id="KW-1185">Reference proteome</keyword>
<dbReference type="InterPro" id="IPR052055">
    <property type="entry name" value="Hepadnavirus_pol/RT"/>
</dbReference>
<reference evidence="1" key="1">
    <citation type="submission" date="2021-10" db="EMBL/GenBank/DDBJ databases">
        <title>Tropical sea cucumber genome reveals ecological adaptation and Cuvierian tubules defense mechanism.</title>
        <authorList>
            <person name="Chen T."/>
        </authorList>
    </citation>
    <scope>NUCLEOTIDE SEQUENCE</scope>
    <source>
        <strain evidence="1">Nanhai2018</strain>
        <tissue evidence="1">Muscle</tissue>
    </source>
</reference>
<evidence type="ECO:0000313" key="1">
    <source>
        <dbReference type="EMBL" id="KAJ8024051.1"/>
    </source>
</evidence>
<dbReference type="AlphaFoldDB" id="A0A9Q1BDT5"/>
<dbReference type="OrthoDB" id="7692528at2759"/>
<name>A0A9Q1BDT5_HOLLE</name>
<dbReference type="CDD" id="cd09275">
    <property type="entry name" value="RNase_HI_RT_DIRS1"/>
    <property type="match status" value="1"/>
</dbReference>
<dbReference type="EMBL" id="JAIZAY010000019">
    <property type="protein sequence ID" value="KAJ8024051.1"/>
    <property type="molecule type" value="Genomic_DNA"/>
</dbReference>
<dbReference type="PANTHER" id="PTHR33050:SF7">
    <property type="entry name" value="RIBONUCLEASE H"/>
    <property type="match status" value="1"/>
</dbReference>
<evidence type="ECO:0008006" key="3">
    <source>
        <dbReference type="Google" id="ProtNLM"/>
    </source>
</evidence>
<organism evidence="1 2">
    <name type="scientific">Holothuria leucospilota</name>
    <name type="common">Black long sea cucumber</name>
    <name type="synonym">Mertensiothuria leucospilota</name>
    <dbReference type="NCBI Taxonomy" id="206669"/>
    <lineage>
        <taxon>Eukaryota</taxon>
        <taxon>Metazoa</taxon>
        <taxon>Echinodermata</taxon>
        <taxon>Eleutherozoa</taxon>
        <taxon>Echinozoa</taxon>
        <taxon>Holothuroidea</taxon>
        <taxon>Aspidochirotacea</taxon>
        <taxon>Aspidochirotida</taxon>
        <taxon>Holothuriidae</taxon>
        <taxon>Holothuria</taxon>
    </lineage>
</organism>
<proteinExistence type="predicted"/>
<gene>
    <name evidence="1" type="ORF">HOLleu_36667</name>
</gene>
<evidence type="ECO:0000313" key="2">
    <source>
        <dbReference type="Proteomes" id="UP001152320"/>
    </source>
</evidence>
<comment type="caution">
    <text evidence="1">The sequence shown here is derived from an EMBL/GenBank/DDBJ whole genome shotgun (WGS) entry which is preliminary data.</text>
</comment>
<accession>A0A9Q1BDT5</accession>
<protein>
    <recommendedName>
        <fullName evidence="3">RNase H type-1 domain-containing protein</fullName>
    </recommendedName>
</protein>
<dbReference type="Proteomes" id="UP001152320">
    <property type="component" value="Chromosome 19"/>
</dbReference>